<dbReference type="PANTHER" id="PTHR45033:SF3">
    <property type="entry name" value="DEHYDROGENASE, PUTATIVE (AFU_ORTHOLOGUE AFUA_2G13270)-RELATED"/>
    <property type="match status" value="1"/>
</dbReference>
<proteinExistence type="predicted"/>
<protein>
    <submittedName>
        <fullName evidence="2">Propionate--CoA ligase</fullName>
        <ecNumber evidence="2">6.2.1.17</ecNumber>
    </submittedName>
</protein>
<dbReference type="GeneID" id="85224354"/>
<dbReference type="InterPro" id="IPR052711">
    <property type="entry name" value="Zinc_ADH-like"/>
</dbReference>
<dbReference type="InterPro" id="IPR011032">
    <property type="entry name" value="GroES-like_sf"/>
</dbReference>
<dbReference type="CDD" id="cd05188">
    <property type="entry name" value="MDR"/>
    <property type="match status" value="1"/>
</dbReference>
<dbReference type="AlphaFoldDB" id="A0AAF0EV94"/>
<sequence>MKAVQLEQPPNGAKKGERHVVAVRDVPMPRLHGNMVLVKILAAGMNRRDEWSALGLYPGLTFENATLGCDGCGVVVDPTTLEPKAYAPLYLITPSRGWLRDPAGPEAALPNAPNSIRKNEYGGEGFAILGATRGVCGAGTFTEYMGVDPSQLIPIPKHLTAVQSAALPCAAVTAYRAAFTKANIQSGQNVLITGIGGGVALMALQLVVAAGANVYVTGGSPEKIERAKTLGAKGGALYRDADWPKQVRGLLSAERPYLDAVVDSAGGEISAQAIQAGLRDGGKVAVFGMTAVPKTTFSMREVLKNVDLQGTTLGSAHEFAECMRFIERHQIQPCIDTVLDGLDKVNDGLALLANAEKRSGGKVVLKVSSVSSQATL</sequence>
<dbReference type="EC" id="6.2.1.17" evidence="2"/>
<dbReference type="SUPFAM" id="SSF50129">
    <property type="entry name" value="GroES-like"/>
    <property type="match status" value="1"/>
</dbReference>
<dbReference type="GO" id="GO:0016491">
    <property type="term" value="F:oxidoreductase activity"/>
    <property type="evidence" value="ECO:0007669"/>
    <property type="project" value="InterPro"/>
</dbReference>
<dbReference type="SMART" id="SM00829">
    <property type="entry name" value="PKS_ER"/>
    <property type="match status" value="1"/>
</dbReference>
<dbReference type="InterPro" id="IPR013149">
    <property type="entry name" value="ADH-like_C"/>
</dbReference>
<dbReference type="RefSeq" id="XP_060120655.1">
    <property type="nucleotide sequence ID" value="XM_060264672.1"/>
</dbReference>
<accession>A0AAF0EV94</accession>
<evidence type="ECO:0000259" key="1">
    <source>
        <dbReference type="SMART" id="SM00829"/>
    </source>
</evidence>
<name>A0AAF0EV94_9BASI</name>
<dbReference type="GO" id="GO:0050218">
    <property type="term" value="F:propionate-CoA ligase activity"/>
    <property type="evidence" value="ECO:0007669"/>
    <property type="project" value="UniProtKB-EC"/>
</dbReference>
<evidence type="ECO:0000313" key="2">
    <source>
        <dbReference type="EMBL" id="WFD37758.1"/>
    </source>
</evidence>
<dbReference type="FunFam" id="3.40.50.720:FF:000481">
    <property type="entry name" value="Alcohol dehydrogenase, variant"/>
    <property type="match status" value="1"/>
</dbReference>
<dbReference type="Pfam" id="PF00107">
    <property type="entry name" value="ADH_zinc_N"/>
    <property type="match status" value="1"/>
</dbReference>
<dbReference type="EMBL" id="CP119958">
    <property type="protein sequence ID" value="WFD37758.1"/>
    <property type="molecule type" value="Genomic_DNA"/>
</dbReference>
<dbReference type="Gene3D" id="3.90.180.10">
    <property type="entry name" value="Medium-chain alcohol dehydrogenases, catalytic domain"/>
    <property type="match status" value="1"/>
</dbReference>
<dbReference type="PANTHER" id="PTHR45033">
    <property type="match status" value="1"/>
</dbReference>
<dbReference type="Proteomes" id="UP001217754">
    <property type="component" value="Chromosome 1"/>
</dbReference>
<keyword evidence="3" id="KW-1185">Reference proteome</keyword>
<dbReference type="SUPFAM" id="SSF51735">
    <property type="entry name" value="NAD(P)-binding Rossmann-fold domains"/>
    <property type="match status" value="1"/>
</dbReference>
<feature type="domain" description="Enoyl reductase (ER)" evidence="1">
    <location>
        <begin position="16"/>
        <end position="365"/>
    </location>
</feature>
<dbReference type="InterPro" id="IPR036291">
    <property type="entry name" value="NAD(P)-bd_dom_sf"/>
</dbReference>
<dbReference type="Gene3D" id="3.40.50.720">
    <property type="entry name" value="NAD(P)-binding Rossmann-like Domain"/>
    <property type="match status" value="1"/>
</dbReference>
<keyword evidence="2" id="KW-0436">Ligase</keyword>
<evidence type="ECO:0000313" key="3">
    <source>
        <dbReference type="Proteomes" id="UP001217754"/>
    </source>
</evidence>
<gene>
    <name evidence="2" type="ORF">MJAP1_000705</name>
</gene>
<organism evidence="2 3">
    <name type="scientific">Malassezia japonica</name>
    <dbReference type="NCBI Taxonomy" id="223818"/>
    <lineage>
        <taxon>Eukaryota</taxon>
        <taxon>Fungi</taxon>
        <taxon>Dikarya</taxon>
        <taxon>Basidiomycota</taxon>
        <taxon>Ustilaginomycotina</taxon>
        <taxon>Malasseziomycetes</taxon>
        <taxon>Malasseziales</taxon>
        <taxon>Malasseziaceae</taxon>
        <taxon>Malassezia</taxon>
    </lineage>
</organism>
<reference evidence="2" key="1">
    <citation type="submission" date="2023-03" db="EMBL/GenBank/DDBJ databases">
        <title>Mating type loci evolution in Malassezia.</title>
        <authorList>
            <person name="Coelho M.A."/>
        </authorList>
    </citation>
    <scope>NUCLEOTIDE SEQUENCE</scope>
    <source>
        <strain evidence="2">CBS 9431</strain>
    </source>
</reference>
<dbReference type="InterPro" id="IPR020843">
    <property type="entry name" value="ER"/>
</dbReference>